<dbReference type="EMBL" id="JBEOKT010000011">
    <property type="protein sequence ID" value="MER2998502.1"/>
    <property type="molecule type" value="Genomic_DNA"/>
</dbReference>
<gene>
    <name evidence="1" type="ORF">ABS362_13175</name>
</gene>
<dbReference type="Gene3D" id="3.40.50.2000">
    <property type="entry name" value="Glycogen Phosphorylase B"/>
    <property type="match status" value="2"/>
</dbReference>
<sequence>MLIIGTVPPPIGGVSIHLERLIFSLKENGISYKFIDYRKMPLKAFYYFFIERCVHTNFSNKVLRFIAALIGYLFGKKVIITYHGKYDFTNFLDKYSLKLSFKSFVLNNYSYSHAVKVQNDRKVTLISAFIPPNNIKVDVNLRLDIEFTNFCRQYNYIFCTNSHSYVVDKFGRDIYGIDTIITAIKDFKEAGLIISDPSGKLHKIYSNSLPNVFFISYPHSFIEIIQKSNCVIRATTTDGDSLTIKEALYYKKLIIASDCVDRVDGVLLFNTGNVESLKNKMAIAITGTNLFKYVDLQDGSLSLISFYKSLIK</sequence>
<name>A0ABV1RWV1_9BACT</name>
<comment type="caution">
    <text evidence="1">The sequence shown here is derived from an EMBL/GenBank/DDBJ whole genome shotgun (WGS) entry which is preliminary data.</text>
</comment>
<dbReference type="Proteomes" id="UP001476807">
    <property type="component" value="Unassembled WGS sequence"/>
</dbReference>
<evidence type="ECO:0000313" key="1">
    <source>
        <dbReference type="EMBL" id="MER2998502.1"/>
    </source>
</evidence>
<proteinExistence type="predicted"/>
<dbReference type="SUPFAM" id="SSF53756">
    <property type="entry name" value="UDP-Glycosyltransferase/glycogen phosphorylase"/>
    <property type="match status" value="1"/>
</dbReference>
<accession>A0ABV1RWV1</accession>
<keyword evidence="2" id="KW-1185">Reference proteome</keyword>
<protein>
    <recommendedName>
        <fullName evidence="3">Glycosyltransferase subfamily 4-like N-terminal domain-containing protein</fullName>
    </recommendedName>
</protein>
<evidence type="ECO:0000313" key="2">
    <source>
        <dbReference type="Proteomes" id="UP001476807"/>
    </source>
</evidence>
<dbReference type="RefSeq" id="WP_350412966.1">
    <property type="nucleotide sequence ID" value="NZ_JBEOKT010000011.1"/>
</dbReference>
<evidence type="ECO:0008006" key="3">
    <source>
        <dbReference type="Google" id="ProtNLM"/>
    </source>
</evidence>
<reference evidence="1 2" key="1">
    <citation type="submission" date="2024-06" db="EMBL/GenBank/DDBJ databases">
        <title>Pontibacter populi HYL7-15.</title>
        <authorList>
            <person name="Kim M.K."/>
        </authorList>
    </citation>
    <scope>NUCLEOTIDE SEQUENCE [LARGE SCALE GENOMIC DNA]</scope>
    <source>
        <strain evidence="1 2">HYL7-15</strain>
    </source>
</reference>
<organism evidence="1 2">
    <name type="scientific">Pontibacter populi</name>
    <dbReference type="NCBI Taxonomy" id="890055"/>
    <lineage>
        <taxon>Bacteria</taxon>
        <taxon>Pseudomonadati</taxon>
        <taxon>Bacteroidota</taxon>
        <taxon>Cytophagia</taxon>
        <taxon>Cytophagales</taxon>
        <taxon>Hymenobacteraceae</taxon>
        <taxon>Pontibacter</taxon>
    </lineage>
</organism>